<dbReference type="FunFam" id="1.10.10.10:FF:000322">
    <property type="entry name" value="Probable disease resistance protein At1g63360"/>
    <property type="match status" value="1"/>
</dbReference>
<dbReference type="InterPro" id="IPR050905">
    <property type="entry name" value="Plant_NBS-LRR"/>
</dbReference>
<dbReference type="Gene3D" id="1.10.8.430">
    <property type="entry name" value="Helical domain of apoptotic protease-activating factors"/>
    <property type="match status" value="1"/>
</dbReference>
<evidence type="ECO:0000256" key="2">
    <source>
        <dbReference type="ARBA" id="ARBA00022614"/>
    </source>
</evidence>
<sequence length="680" mass="77603">MEVCRGMETQKEIKVEMLSKEESWDLFIDKAGVEVILSPELESIAKEVSEKCRRLPLAIITVGRAMRRIDSLRIWKNALEELETSRGEIQGMEEDVFARLKFSYDHLKSDRTRACFLYCALYPEDYKIDVEELIEYWIAEGFIEEVGSREIELNKGYAVLNELKDACMLESVGMGLVKMHDLLRDLAIRIVRESQRFMVKAGIKLKTLPSEWMQNVDRISLMENNIKSLPCHPHCPNLLTLLLQRNPLSASIPNSFFSDMPSLKVLDLSGTLIESLPDSLSCLHNLHTLLLRFSEIKQLPSLSMLKELRVLDLSYTLLEVLPSDVECLVNLRRLDLSYTEELNMFPAGVIPKLTRLEYLSMFKSKWRWSKKLQDMGNKADYIEITSSAQITDLGLSFVDLPSFVSYVSSKHWKVLKSYHVSVGLLSSFAPISRGTYSVEIQGCDIIDDECFIDLPNNTQQLALQGCHDIDVLSKLSVTSALSDLRECYVSSCNGLEFVTGADANPFPSLERLILKKLSNFKAICLGNVVGCAPVSLKILHIHNCNNLKNIFCFGLLQQLQNLEEFEVWNSRLIEEIVGEESSSRVNNINSFPTLTLPRLRRLYLSGLPELKCITRRVLVCDLLETVDLWDCGKLRKLPFSINHLPSSLIYIKASKRWWDELEWCEPSCKAQLQPFFGEES</sequence>
<reference evidence="10" key="2">
    <citation type="journal article" date="2018" name="BMC Genomics">
        <title>A manually annotated Actinidia chinensis var. chinensis (kiwifruit) genome highlights the challenges associated with draft genomes and gene prediction in plants.</title>
        <authorList>
            <person name="Pilkington S.M."/>
            <person name="Crowhurst R."/>
            <person name="Hilario E."/>
            <person name="Nardozza S."/>
            <person name="Fraser L."/>
            <person name="Peng Y."/>
            <person name="Gunaseelan K."/>
            <person name="Simpson R."/>
            <person name="Tahir J."/>
            <person name="Deroles S.C."/>
            <person name="Templeton K."/>
            <person name="Luo Z."/>
            <person name="Davy M."/>
            <person name="Cheng C."/>
            <person name="McNeilage M."/>
            <person name="Scaglione D."/>
            <person name="Liu Y."/>
            <person name="Zhang Q."/>
            <person name="Datson P."/>
            <person name="De Silva N."/>
            <person name="Gardiner S.E."/>
            <person name="Bassett H."/>
            <person name="Chagne D."/>
            <person name="McCallum J."/>
            <person name="Dzierzon H."/>
            <person name="Deng C."/>
            <person name="Wang Y.Y."/>
            <person name="Barron L."/>
            <person name="Manako K."/>
            <person name="Bowen J."/>
            <person name="Foster T.M."/>
            <person name="Erridge Z.A."/>
            <person name="Tiffin H."/>
            <person name="Waite C.N."/>
            <person name="Davies K.M."/>
            <person name="Grierson E.P."/>
            <person name="Laing W.A."/>
            <person name="Kirk R."/>
            <person name="Chen X."/>
            <person name="Wood M."/>
            <person name="Montefiori M."/>
            <person name="Brummell D.A."/>
            <person name="Schwinn K.E."/>
            <person name="Catanach A."/>
            <person name="Fullerton C."/>
            <person name="Li D."/>
            <person name="Meiyalaghan S."/>
            <person name="Nieuwenhuizen N."/>
            <person name="Read N."/>
            <person name="Prakash R."/>
            <person name="Hunter D."/>
            <person name="Zhang H."/>
            <person name="McKenzie M."/>
            <person name="Knabel M."/>
            <person name="Harris A."/>
            <person name="Allan A.C."/>
            <person name="Gleave A."/>
            <person name="Chen A."/>
            <person name="Janssen B.J."/>
            <person name="Plunkett B."/>
            <person name="Ampomah-Dwamena C."/>
            <person name="Voogd C."/>
            <person name="Leif D."/>
            <person name="Lafferty D."/>
            <person name="Souleyre E.J.F."/>
            <person name="Varkonyi-Gasic E."/>
            <person name="Gambi F."/>
            <person name="Hanley J."/>
            <person name="Yao J.L."/>
            <person name="Cheung J."/>
            <person name="David K.M."/>
            <person name="Warren B."/>
            <person name="Marsh K."/>
            <person name="Snowden K.C."/>
            <person name="Lin-Wang K."/>
            <person name="Brian L."/>
            <person name="Martinez-Sanchez M."/>
            <person name="Wang M."/>
            <person name="Ileperuma N."/>
            <person name="Macnee N."/>
            <person name="Campin R."/>
            <person name="McAtee P."/>
            <person name="Drummond R.S.M."/>
            <person name="Espley R.V."/>
            <person name="Ireland H.S."/>
            <person name="Wu R."/>
            <person name="Atkinson R.G."/>
            <person name="Karunairetnam S."/>
            <person name="Bulley S."/>
            <person name="Chunkath S."/>
            <person name="Hanley Z."/>
            <person name="Storey R."/>
            <person name="Thrimawithana A.H."/>
            <person name="Thomson S."/>
            <person name="David C."/>
            <person name="Testolin R."/>
            <person name="Huang H."/>
            <person name="Hellens R.P."/>
            <person name="Schaffer R.J."/>
        </authorList>
    </citation>
    <scope>NUCLEOTIDE SEQUENCE [LARGE SCALE GENOMIC DNA]</scope>
    <source>
        <strain evidence="10">cv. Red5</strain>
    </source>
</reference>
<evidence type="ECO:0000256" key="5">
    <source>
        <dbReference type="ARBA" id="ARBA00022821"/>
    </source>
</evidence>
<keyword evidence="2" id="KW-0433">Leucine-rich repeat</keyword>
<dbReference type="GO" id="GO:0006952">
    <property type="term" value="P:defense response"/>
    <property type="evidence" value="ECO:0007669"/>
    <property type="project" value="UniProtKB-KW"/>
</dbReference>
<evidence type="ECO:0000256" key="6">
    <source>
        <dbReference type="ARBA" id="ARBA00022840"/>
    </source>
</evidence>
<dbReference type="STRING" id="1590841.A0A2R6QFQ4"/>
<dbReference type="InterPro" id="IPR057135">
    <property type="entry name" value="At4g27190-like_LRR"/>
</dbReference>
<dbReference type="InterPro" id="IPR027417">
    <property type="entry name" value="P-loop_NTPase"/>
</dbReference>
<dbReference type="Proteomes" id="UP000241394">
    <property type="component" value="Chromosome LG16"/>
</dbReference>
<dbReference type="Pfam" id="PF23247">
    <property type="entry name" value="LRR_RPS2"/>
    <property type="match status" value="1"/>
</dbReference>
<evidence type="ECO:0000256" key="1">
    <source>
        <dbReference type="ARBA" id="ARBA00008894"/>
    </source>
</evidence>
<dbReference type="PANTHER" id="PTHR33463">
    <property type="entry name" value="NB-ARC DOMAIN-CONTAINING PROTEIN-RELATED"/>
    <property type="match status" value="1"/>
</dbReference>
<dbReference type="InterPro" id="IPR032675">
    <property type="entry name" value="LRR_dom_sf"/>
</dbReference>
<dbReference type="AlphaFoldDB" id="A0A2R6QFQ4"/>
<keyword evidence="5" id="KW-0611">Plant defense</keyword>
<dbReference type="PANTHER" id="PTHR33463:SF221">
    <property type="entry name" value="LEUCINE-RICH REPEAT DOMAIN, L DOMAIN-CONTAINING PROTEIN"/>
    <property type="match status" value="1"/>
</dbReference>
<dbReference type="Pfam" id="PF23559">
    <property type="entry name" value="WHD_DRP"/>
    <property type="match status" value="1"/>
</dbReference>
<dbReference type="InterPro" id="IPR001611">
    <property type="entry name" value="Leu-rich_rpt"/>
</dbReference>
<dbReference type="EMBL" id="NKQK01000016">
    <property type="protein sequence ID" value="PSS07463.1"/>
    <property type="molecule type" value="Genomic_DNA"/>
</dbReference>
<organism evidence="9 10">
    <name type="scientific">Actinidia chinensis var. chinensis</name>
    <name type="common">Chinese soft-hair kiwi</name>
    <dbReference type="NCBI Taxonomy" id="1590841"/>
    <lineage>
        <taxon>Eukaryota</taxon>
        <taxon>Viridiplantae</taxon>
        <taxon>Streptophyta</taxon>
        <taxon>Embryophyta</taxon>
        <taxon>Tracheophyta</taxon>
        <taxon>Spermatophyta</taxon>
        <taxon>Magnoliopsida</taxon>
        <taxon>eudicotyledons</taxon>
        <taxon>Gunneridae</taxon>
        <taxon>Pentapetalae</taxon>
        <taxon>asterids</taxon>
        <taxon>Ericales</taxon>
        <taxon>Actinidiaceae</taxon>
        <taxon>Actinidia</taxon>
    </lineage>
</organism>
<dbReference type="Gramene" id="PSS07463">
    <property type="protein sequence ID" value="PSS07463"/>
    <property type="gene ID" value="CEY00_Acc17810"/>
</dbReference>
<evidence type="ECO:0000259" key="8">
    <source>
        <dbReference type="Pfam" id="PF23559"/>
    </source>
</evidence>
<dbReference type="InterPro" id="IPR042197">
    <property type="entry name" value="Apaf_helical"/>
</dbReference>
<evidence type="ECO:0000313" key="9">
    <source>
        <dbReference type="EMBL" id="PSS07463.1"/>
    </source>
</evidence>
<dbReference type="SUPFAM" id="SSF52540">
    <property type="entry name" value="P-loop containing nucleoside triphosphate hydrolases"/>
    <property type="match status" value="1"/>
</dbReference>
<dbReference type="FunFam" id="1.10.8.430:FF:000003">
    <property type="entry name" value="Probable disease resistance protein At5g66910"/>
    <property type="match status" value="1"/>
</dbReference>
<dbReference type="SUPFAM" id="SSF52058">
    <property type="entry name" value="L domain-like"/>
    <property type="match status" value="1"/>
</dbReference>
<name>A0A2R6QFQ4_ACTCC</name>
<proteinExistence type="inferred from homology"/>
<dbReference type="GO" id="GO:0043531">
    <property type="term" value="F:ADP binding"/>
    <property type="evidence" value="ECO:0007669"/>
    <property type="project" value="InterPro"/>
</dbReference>
<dbReference type="Gene3D" id="3.80.10.10">
    <property type="entry name" value="Ribonuclease Inhibitor"/>
    <property type="match status" value="2"/>
</dbReference>
<comment type="similarity">
    <text evidence="1">Belongs to the disease resistance NB-LRR family.</text>
</comment>
<feature type="domain" description="Disease resistance protein At4g27190-like leucine-rich repeats" evidence="7">
    <location>
        <begin position="518"/>
        <end position="639"/>
    </location>
</feature>
<evidence type="ECO:0000256" key="3">
    <source>
        <dbReference type="ARBA" id="ARBA00022737"/>
    </source>
</evidence>
<accession>A0A2R6QFQ4</accession>
<reference evidence="9 10" key="1">
    <citation type="submission" date="2017-07" db="EMBL/GenBank/DDBJ databases">
        <title>An improved, manually edited Actinidia chinensis var. chinensis (kiwifruit) genome highlights the challenges associated with draft genomes and gene prediction in plants.</title>
        <authorList>
            <person name="Pilkington S."/>
            <person name="Crowhurst R."/>
            <person name="Hilario E."/>
            <person name="Nardozza S."/>
            <person name="Fraser L."/>
            <person name="Peng Y."/>
            <person name="Gunaseelan K."/>
            <person name="Simpson R."/>
            <person name="Tahir J."/>
            <person name="Deroles S."/>
            <person name="Templeton K."/>
            <person name="Luo Z."/>
            <person name="Davy M."/>
            <person name="Cheng C."/>
            <person name="Mcneilage M."/>
            <person name="Scaglione D."/>
            <person name="Liu Y."/>
            <person name="Zhang Q."/>
            <person name="Datson P."/>
            <person name="De Silva N."/>
            <person name="Gardiner S."/>
            <person name="Bassett H."/>
            <person name="Chagne D."/>
            <person name="Mccallum J."/>
            <person name="Dzierzon H."/>
            <person name="Deng C."/>
            <person name="Wang Y.-Y."/>
            <person name="Barron N."/>
            <person name="Manako K."/>
            <person name="Bowen J."/>
            <person name="Foster T."/>
            <person name="Erridge Z."/>
            <person name="Tiffin H."/>
            <person name="Waite C."/>
            <person name="Davies K."/>
            <person name="Grierson E."/>
            <person name="Laing W."/>
            <person name="Kirk R."/>
            <person name="Chen X."/>
            <person name="Wood M."/>
            <person name="Montefiori M."/>
            <person name="Brummell D."/>
            <person name="Schwinn K."/>
            <person name="Catanach A."/>
            <person name="Fullerton C."/>
            <person name="Li D."/>
            <person name="Meiyalaghan S."/>
            <person name="Nieuwenhuizen N."/>
            <person name="Read N."/>
            <person name="Prakash R."/>
            <person name="Hunter D."/>
            <person name="Zhang H."/>
            <person name="Mckenzie M."/>
            <person name="Knabel M."/>
            <person name="Harris A."/>
            <person name="Allan A."/>
            <person name="Chen A."/>
            <person name="Janssen B."/>
            <person name="Plunkett B."/>
            <person name="Dwamena C."/>
            <person name="Voogd C."/>
            <person name="Leif D."/>
            <person name="Lafferty D."/>
            <person name="Souleyre E."/>
            <person name="Varkonyi-Gasic E."/>
            <person name="Gambi F."/>
            <person name="Hanley J."/>
            <person name="Yao J.-L."/>
            <person name="Cheung J."/>
            <person name="David K."/>
            <person name="Warren B."/>
            <person name="Marsh K."/>
            <person name="Snowden K."/>
            <person name="Lin-Wang K."/>
            <person name="Brian L."/>
            <person name="Martinez-Sanchez M."/>
            <person name="Wang M."/>
            <person name="Ileperuma N."/>
            <person name="Macnee N."/>
            <person name="Campin R."/>
            <person name="Mcatee P."/>
            <person name="Drummond R."/>
            <person name="Espley R."/>
            <person name="Ireland H."/>
            <person name="Wu R."/>
            <person name="Atkinson R."/>
            <person name="Karunairetnam S."/>
            <person name="Bulley S."/>
            <person name="Chunkath S."/>
            <person name="Hanley Z."/>
            <person name="Storey R."/>
            <person name="Thrimawithana A."/>
            <person name="Thomson S."/>
            <person name="David C."/>
            <person name="Testolin R."/>
        </authorList>
    </citation>
    <scope>NUCLEOTIDE SEQUENCE [LARGE SCALE GENOMIC DNA]</scope>
    <source>
        <strain evidence="10">cv. Red5</strain>
        <tissue evidence="9">Young leaf</tissue>
    </source>
</reference>
<evidence type="ECO:0000256" key="4">
    <source>
        <dbReference type="ARBA" id="ARBA00022741"/>
    </source>
</evidence>
<dbReference type="Gene3D" id="1.10.10.10">
    <property type="entry name" value="Winged helix-like DNA-binding domain superfamily/Winged helix DNA-binding domain"/>
    <property type="match status" value="1"/>
</dbReference>
<dbReference type="InterPro" id="IPR058922">
    <property type="entry name" value="WHD_DRP"/>
</dbReference>
<dbReference type="SMART" id="SM00369">
    <property type="entry name" value="LRR_TYP"/>
    <property type="match status" value="3"/>
</dbReference>
<feature type="domain" description="Disease resistance protein winged helix" evidence="8">
    <location>
        <begin position="121"/>
        <end position="187"/>
    </location>
</feature>
<evidence type="ECO:0000259" key="7">
    <source>
        <dbReference type="Pfam" id="PF23247"/>
    </source>
</evidence>
<dbReference type="Pfam" id="PF13855">
    <property type="entry name" value="LRR_8"/>
    <property type="match status" value="1"/>
</dbReference>
<keyword evidence="4" id="KW-0547">Nucleotide-binding</keyword>
<keyword evidence="3" id="KW-0677">Repeat</keyword>
<dbReference type="PROSITE" id="PS51450">
    <property type="entry name" value="LRR"/>
    <property type="match status" value="1"/>
</dbReference>
<dbReference type="GO" id="GO:0051707">
    <property type="term" value="P:response to other organism"/>
    <property type="evidence" value="ECO:0007669"/>
    <property type="project" value="UniProtKB-ARBA"/>
</dbReference>
<dbReference type="InParanoid" id="A0A2R6QFQ4"/>
<dbReference type="InterPro" id="IPR003591">
    <property type="entry name" value="Leu-rich_rpt_typical-subtyp"/>
</dbReference>
<dbReference type="GO" id="GO:0005524">
    <property type="term" value="F:ATP binding"/>
    <property type="evidence" value="ECO:0007669"/>
    <property type="project" value="UniProtKB-KW"/>
</dbReference>
<protein>
    <submittedName>
        <fullName evidence="9">Disease resistance protein</fullName>
    </submittedName>
</protein>
<keyword evidence="6" id="KW-0067">ATP-binding</keyword>
<keyword evidence="10" id="KW-1185">Reference proteome</keyword>
<gene>
    <name evidence="9" type="ORF">CEY00_Acc17810</name>
</gene>
<dbReference type="OrthoDB" id="1926275at2759"/>
<dbReference type="InterPro" id="IPR036388">
    <property type="entry name" value="WH-like_DNA-bd_sf"/>
</dbReference>
<comment type="caution">
    <text evidence="9">The sequence shown here is derived from an EMBL/GenBank/DDBJ whole genome shotgun (WGS) entry which is preliminary data.</text>
</comment>
<evidence type="ECO:0000313" key="10">
    <source>
        <dbReference type="Proteomes" id="UP000241394"/>
    </source>
</evidence>
<dbReference type="OMA" id="LPENEQW"/>